<gene>
    <name evidence="2" type="ORF">LPTSP3_g18170</name>
</gene>
<dbReference type="PANTHER" id="PTHR43685">
    <property type="entry name" value="GLYCOSYLTRANSFERASE"/>
    <property type="match status" value="1"/>
</dbReference>
<proteinExistence type="predicted"/>
<dbReference type="InterPro" id="IPR029044">
    <property type="entry name" value="Nucleotide-diphossugar_trans"/>
</dbReference>
<feature type="domain" description="Glycosyltransferase 2-like" evidence="1">
    <location>
        <begin position="7"/>
        <end position="143"/>
    </location>
</feature>
<dbReference type="EMBL" id="AP025028">
    <property type="protein sequence ID" value="BDA78887.1"/>
    <property type="molecule type" value="Genomic_DNA"/>
</dbReference>
<protein>
    <submittedName>
        <fullName evidence="2">Glycosyl transferase</fullName>
    </submittedName>
</protein>
<evidence type="ECO:0000259" key="1">
    <source>
        <dbReference type="Pfam" id="PF00535"/>
    </source>
</evidence>
<evidence type="ECO:0000313" key="2">
    <source>
        <dbReference type="EMBL" id="BDA78887.1"/>
    </source>
</evidence>
<reference evidence="2 3" key="1">
    <citation type="submission" date="2021-08" db="EMBL/GenBank/DDBJ databases">
        <title>Complete genome sequence of Leptospira kobayashii strain E30.</title>
        <authorList>
            <person name="Nakao R."/>
            <person name="Nakamura S."/>
            <person name="Masuzawa T."/>
            <person name="Koizumi N."/>
        </authorList>
    </citation>
    <scope>NUCLEOTIDE SEQUENCE [LARGE SCALE GENOMIC DNA]</scope>
    <source>
        <strain evidence="2 3">E30</strain>
    </source>
</reference>
<dbReference type="PANTHER" id="PTHR43685:SF2">
    <property type="entry name" value="GLYCOSYLTRANSFERASE 2-LIKE DOMAIN-CONTAINING PROTEIN"/>
    <property type="match status" value="1"/>
</dbReference>
<organism evidence="2 3">
    <name type="scientific">Leptospira kobayashii</name>
    <dbReference type="NCBI Taxonomy" id="1917830"/>
    <lineage>
        <taxon>Bacteria</taxon>
        <taxon>Pseudomonadati</taxon>
        <taxon>Spirochaetota</taxon>
        <taxon>Spirochaetia</taxon>
        <taxon>Leptospirales</taxon>
        <taxon>Leptospiraceae</taxon>
        <taxon>Leptospira</taxon>
    </lineage>
</organism>
<dbReference type="SUPFAM" id="SSF53448">
    <property type="entry name" value="Nucleotide-diphospho-sugar transferases"/>
    <property type="match status" value="1"/>
</dbReference>
<dbReference type="Gene3D" id="3.90.550.10">
    <property type="entry name" value="Spore Coat Polysaccharide Biosynthesis Protein SpsA, Chain A"/>
    <property type="match status" value="1"/>
</dbReference>
<evidence type="ECO:0000313" key="3">
    <source>
        <dbReference type="Proteomes" id="UP000245263"/>
    </source>
</evidence>
<keyword evidence="3" id="KW-1185">Reference proteome</keyword>
<dbReference type="InterPro" id="IPR050834">
    <property type="entry name" value="Glycosyltransf_2"/>
</dbReference>
<sequence length="316" mass="36521">MSTPLVSIILPTFHRPDATKKAIESVISQTYGNWELIVVDDGSKDTTWSALLSAYPGWKSKLTSFGKNTKSIQLHQTTHRGVSSARNFGVERSGGEWICFLDSDDLWLPEKLSKQINYHKDHPEIRISQTNEIWIKNGNKVKPLDKHRKREGDIFRESLELCLITPSSVILNKELWKETGGFDERLLTCEDYDLWIRITVENELVGLLEEELMIRHGGHTDQLSGKYNAMERFRLYSQLKLWNSTLEENINKPGSHSEKKDLLKTSILNRIQVLEAGRKKRNKEIGFLHHFKDDLERESKSPGDLMHVLLNESDWN</sequence>
<dbReference type="GO" id="GO:0016740">
    <property type="term" value="F:transferase activity"/>
    <property type="evidence" value="ECO:0007669"/>
    <property type="project" value="UniProtKB-KW"/>
</dbReference>
<accession>A0ABN6KD59</accession>
<dbReference type="Pfam" id="PF00535">
    <property type="entry name" value="Glycos_transf_2"/>
    <property type="match status" value="1"/>
</dbReference>
<keyword evidence="2" id="KW-0808">Transferase</keyword>
<name>A0ABN6KD59_9LEPT</name>
<dbReference type="InterPro" id="IPR001173">
    <property type="entry name" value="Glyco_trans_2-like"/>
</dbReference>
<dbReference type="Proteomes" id="UP000245263">
    <property type="component" value="Chromosome 1"/>
</dbReference>